<protein>
    <submittedName>
        <fullName evidence="1">Uncharacterized protein DUF2522</fullName>
    </submittedName>
</protein>
<dbReference type="RefSeq" id="WP_124219898.1">
    <property type="nucleotide sequence ID" value="NZ_RKRF01000007.1"/>
</dbReference>
<dbReference type="InterPro" id="IPR019683">
    <property type="entry name" value="SirA"/>
</dbReference>
<dbReference type="AlphaFoldDB" id="A0A3N5BDY6"/>
<evidence type="ECO:0000313" key="1">
    <source>
        <dbReference type="EMBL" id="RPF55906.1"/>
    </source>
</evidence>
<reference evidence="1 2" key="1">
    <citation type="submission" date="2018-11" db="EMBL/GenBank/DDBJ databases">
        <title>Genomic Encyclopedia of Type Strains, Phase IV (KMG-IV): sequencing the most valuable type-strain genomes for metagenomic binning, comparative biology and taxonomic classification.</title>
        <authorList>
            <person name="Goeker M."/>
        </authorList>
    </citation>
    <scope>NUCLEOTIDE SEQUENCE [LARGE SCALE GENOMIC DNA]</scope>
    <source>
        <strain evidence="1 2">DSM 18090</strain>
    </source>
</reference>
<dbReference type="Pfam" id="PF10747">
    <property type="entry name" value="SirA"/>
    <property type="match status" value="1"/>
</dbReference>
<sequence>MYQYSLYLFKSDYAQHFYYKIDTVYRFLYEQLLEYPEEARSQYKLVLDKINTKDLYLHLNDAIDHELTLKINRDQIMIGVEGQFINIEVDEYVLTIHAQSIIDLDQLLFQYLKSFHPHIFAVNFETFECGWITPFAGKEIYSL</sequence>
<gene>
    <name evidence="1" type="ORF">EDC24_0792</name>
</gene>
<keyword evidence="2" id="KW-1185">Reference proteome</keyword>
<proteinExistence type="predicted"/>
<dbReference type="InterPro" id="IPR038449">
    <property type="entry name" value="SirA_sf"/>
</dbReference>
<evidence type="ECO:0000313" key="2">
    <source>
        <dbReference type="Proteomes" id="UP000276443"/>
    </source>
</evidence>
<dbReference type="EMBL" id="RKRF01000007">
    <property type="protein sequence ID" value="RPF55906.1"/>
    <property type="molecule type" value="Genomic_DNA"/>
</dbReference>
<accession>A0A3N5BDY6</accession>
<dbReference type="Gene3D" id="3.30.310.250">
    <property type="entry name" value="Sporulation inhibitor of replication protein SirA"/>
    <property type="match status" value="1"/>
</dbReference>
<name>A0A3N5BDY6_9BACI</name>
<dbReference type="Proteomes" id="UP000276443">
    <property type="component" value="Unassembled WGS sequence"/>
</dbReference>
<comment type="caution">
    <text evidence="1">The sequence shown here is derived from an EMBL/GenBank/DDBJ whole genome shotgun (WGS) entry which is preliminary data.</text>
</comment>
<organism evidence="1 2">
    <name type="scientific">Aquisalibacillus elongatus</name>
    <dbReference type="NCBI Taxonomy" id="485577"/>
    <lineage>
        <taxon>Bacteria</taxon>
        <taxon>Bacillati</taxon>
        <taxon>Bacillota</taxon>
        <taxon>Bacilli</taxon>
        <taxon>Bacillales</taxon>
        <taxon>Bacillaceae</taxon>
        <taxon>Aquisalibacillus</taxon>
    </lineage>
</organism>
<dbReference type="OrthoDB" id="2736584at2"/>